<evidence type="ECO:0000256" key="2">
    <source>
        <dbReference type="ARBA" id="ARBA00008585"/>
    </source>
</evidence>
<dbReference type="STRING" id="109895.A0A507DSJ7"/>
<dbReference type="GO" id="GO:0007064">
    <property type="term" value="P:mitotic sister chromatid cohesion"/>
    <property type="evidence" value="ECO:0007669"/>
    <property type="project" value="InterPro"/>
</dbReference>
<keyword evidence="4" id="KW-0498">Mitosis</keyword>
<evidence type="ECO:0000256" key="7">
    <source>
        <dbReference type="ARBA" id="ARBA00023306"/>
    </source>
</evidence>
<comment type="similarity">
    <text evidence="2">Belongs to the SCC4/mau-2 family.</text>
</comment>
<evidence type="ECO:0000256" key="3">
    <source>
        <dbReference type="ARBA" id="ARBA00022618"/>
    </source>
</evidence>
<gene>
    <name evidence="8" type="ORF">PhCBS80983_g06014</name>
</gene>
<dbReference type="InterPro" id="IPR011990">
    <property type="entry name" value="TPR-like_helical_dom_sf"/>
</dbReference>
<name>A0A507DSJ7_9FUNG</name>
<dbReference type="GO" id="GO:0007059">
    <property type="term" value="P:chromosome segregation"/>
    <property type="evidence" value="ECO:0007669"/>
    <property type="project" value="UniProtKB-KW"/>
</dbReference>
<keyword evidence="3" id="KW-0132">Cell division</keyword>
<evidence type="ECO:0000313" key="9">
    <source>
        <dbReference type="Proteomes" id="UP000318582"/>
    </source>
</evidence>
<protein>
    <submittedName>
        <fullName evidence="8">Uncharacterized protein</fullName>
    </submittedName>
</protein>
<dbReference type="PANTHER" id="PTHR21394">
    <property type="entry name" value="MAU2 CHROMATID COHESION FACTOR HOMOLOG"/>
    <property type="match status" value="1"/>
</dbReference>
<evidence type="ECO:0000256" key="1">
    <source>
        <dbReference type="ARBA" id="ARBA00004123"/>
    </source>
</evidence>
<keyword evidence="7" id="KW-0131">Cell cycle</keyword>
<accession>A0A507DSJ7</accession>
<evidence type="ECO:0000256" key="4">
    <source>
        <dbReference type="ARBA" id="ARBA00022776"/>
    </source>
</evidence>
<organism evidence="8 9">
    <name type="scientific">Powellomyces hirtus</name>
    <dbReference type="NCBI Taxonomy" id="109895"/>
    <lineage>
        <taxon>Eukaryota</taxon>
        <taxon>Fungi</taxon>
        <taxon>Fungi incertae sedis</taxon>
        <taxon>Chytridiomycota</taxon>
        <taxon>Chytridiomycota incertae sedis</taxon>
        <taxon>Chytridiomycetes</taxon>
        <taxon>Spizellomycetales</taxon>
        <taxon>Powellomycetaceae</taxon>
        <taxon>Powellomyces</taxon>
    </lineage>
</organism>
<proteinExistence type="inferred from homology"/>
<reference evidence="8 9" key="1">
    <citation type="journal article" date="2019" name="Sci. Rep.">
        <title>Comparative genomics of chytrid fungi reveal insights into the obligate biotrophic and pathogenic lifestyle of Synchytrium endobioticum.</title>
        <authorList>
            <person name="van de Vossenberg B.T.L.H."/>
            <person name="Warris S."/>
            <person name="Nguyen H.D.T."/>
            <person name="van Gent-Pelzer M.P.E."/>
            <person name="Joly D.L."/>
            <person name="van de Geest H.C."/>
            <person name="Bonants P.J.M."/>
            <person name="Smith D.S."/>
            <person name="Levesque C.A."/>
            <person name="van der Lee T.A.J."/>
        </authorList>
    </citation>
    <scope>NUCLEOTIDE SEQUENCE [LARGE SCALE GENOMIC DNA]</scope>
    <source>
        <strain evidence="8 9">CBS 809.83</strain>
    </source>
</reference>
<keyword evidence="9" id="KW-1185">Reference proteome</keyword>
<dbReference type="SUPFAM" id="SSF48452">
    <property type="entry name" value="TPR-like"/>
    <property type="match status" value="1"/>
</dbReference>
<dbReference type="InterPro" id="IPR019440">
    <property type="entry name" value="MAU2"/>
</dbReference>
<keyword evidence="6" id="KW-0539">Nucleus</keyword>
<keyword evidence="5" id="KW-0159">Chromosome partition</keyword>
<sequence length="647" mass="71718">MSGQPYHYLWALAEAHLLRARSAHDQTQQDVTAAIRCLEAVLLTNLLPLDSEVRTRYRIAELLLAHADPSNLIHADAHLNKASLLLLKQNDPGMRNYQFAIQDLQAKITTAADNQVAEDRGIQRTCSRTVLNALKSAEKEALRLEMWKWFYHFAMRRADMLARDGQVKACCSVMYTAAGEANRVGHLQMKAVLLISLTHHMMKTQSVALAADALAQLSVLFEPPLPPSSTDITPVLPTIAPTQSAPRATVDHEHLRLYYTVTAIIHSLHIGKTRDALARLAFLHAQVERPSTTADAEIDTGVAHVLLTQTNSSSTEIFPVTLLPRNKLYALVFLISGMVHKCDDNLKAKKHLIEGLKTIEKEFENDETSTKQAHAPTAPNWPHEVKIMQFRHLAEVSLTRGEFNDAFRILLKINEWCSEDAQLWRKHQPVVALDWAMLYQALGKFDLATQWLQTALSLGNQDVQFTAKIHLIVMAFAGASPSPASGVMLLHELRDQKPAGTVCTTSQLALLDLVSGMESMINGNIRDTKVKILDCIKTNEALVCVQLRYVTVGLLGDLFLPLDAVQAEKMYTTAYIMAKKSHNDAFAATSAVAINELIQSSGRSDDKYADLAISHGNVVKKATDLVAGRLREWEQKGGPNMMASRAM</sequence>
<dbReference type="Pfam" id="PF10345">
    <property type="entry name" value="Cohesin_load"/>
    <property type="match status" value="1"/>
</dbReference>
<evidence type="ECO:0000313" key="8">
    <source>
        <dbReference type="EMBL" id="TPX54215.1"/>
    </source>
</evidence>
<dbReference type="GO" id="GO:0005634">
    <property type="term" value="C:nucleus"/>
    <property type="evidence" value="ECO:0007669"/>
    <property type="project" value="UniProtKB-SubCell"/>
</dbReference>
<dbReference type="AlphaFoldDB" id="A0A507DSJ7"/>
<comment type="subcellular location">
    <subcellularLocation>
        <location evidence="1">Nucleus</location>
    </subcellularLocation>
</comment>
<comment type="caution">
    <text evidence="8">The sequence shown here is derived from an EMBL/GenBank/DDBJ whole genome shotgun (WGS) entry which is preliminary data.</text>
</comment>
<dbReference type="GO" id="GO:0051301">
    <property type="term" value="P:cell division"/>
    <property type="evidence" value="ECO:0007669"/>
    <property type="project" value="UniProtKB-KW"/>
</dbReference>
<dbReference type="EMBL" id="QEAQ01000166">
    <property type="protein sequence ID" value="TPX54215.1"/>
    <property type="molecule type" value="Genomic_DNA"/>
</dbReference>
<evidence type="ECO:0000256" key="5">
    <source>
        <dbReference type="ARBA" id="ARBA00022829"/>
    </source>
</evidence>
<dbReference type="Proteomes" id="UP000318582">
    <property type="component" value="Unassembled WGS sequence"/>
</dbReference>
<evidence type="ECO:0000256" key="6">
    <source>
        <dbReference type="ARBA" id="ARBA00023242"/>
    </source>
</evidence>